<dbReference type="Proteomes" id="UP000199341">
    <property type="component" value="Unassembled WGS sequence"/>
</dbReference>
<proteinExistence type="predicted"/>
<sequence length="667" mass="74826">MSISSAMGRRRAAYTDQYAFVTGEYAIGDERVPYFSISMTIREADQFLRLARELAFDDREPVNFEELFQRAVDEDRATGPIATYLLQPGSLKFFNSFTVVLLPVDPDQRGSITDGYVDDPDAPSEAPNSGLTRKSIGPVQIDYLPESDIGFIRWSTKRTRAVILDGQHRFLAFKKILDSERHNLLRPETTKIPVLLLVLDPKAGFVPARDHESVLQACRSIFVALNKHAVAVSKTRTYLLDDQDLVSVSMRRLMTQLRNSDVDRQQPTYRIPLALVDWHSDQAKFDRGYYLTSILGLHDTIRHVYPSRCDETDYEKLLDFITDTTAMITPGADSRWSELAIRERVKKAEEDALPFIFSVEEVSAAAEAFSRGVGQAIVRPLLEITPYRQLRERYELEGFVGGERELWLGSDKAGKQSYVTRTGDDPSDLARQISDEVKSGNNAFAVVFQRGLLLSAVKFDTARSEFTERWNLPSTRFAVLDSWIDRVNTRIVPFLANANFWLGVGVKGDRSVNYTKVGEKGIKGFVSLATMCPIEVLQADASRLTDSIIESFTKDEAAAWNMVSDPENSFLRDDRAMAVAAGQRLQFAAYQWLRDQFAQISRGRASGVLAGVVREACMEFRNAAKAYIKNDLRAASATVTDDEVLLAVLVLGARRLALISDACAERI</sequence>
<name>A0A1G9Y7N3_9ACTN</name>
<evidence type="ECO:0000313" key="2">
    <source>
        <dbReference type="EMBL" id="SDN05192.1"/>
    </source>
</evidence>
<dbReference type="STRING" id="310781.SAMN05216259_102448"/>
<feature type="region of interest" description="Disordered" evidence="1">
    <location>
        <begin position="112"/>
        <end position="131"/>
    </location>
</feature>
<dbReference type="Pfam" id="PF14072">
    <property type="entry name" value="DndB"/>
    <property type="match status" value="1"/>
</dbReference>
<dbReference type="OrthoDB" id="494153at2"/>
<dbReference type="EMBL" id="FNIE01000002">
    <property type="protein sequence ID" value="SDN05192.1"/>
    <property type="molecule type" value="Genomic_DNA"/>
</dbReference>
<evidence type="ECO:0000256" key="1">
    <source>
        <dbReference type="SAM" id="MobiDB-lite"/>
    </source>
</evidence>
<accession>A0A1G9Y7N3</accession>
<protein>
    <submittedName>
        <fullName evidence="2">DGQHR domain-containing protein</fullName>
    </submittedName>
</protein>
<evidence type="ECO:0000313" key="3">
    <source>
        <dbReference type="Proteomes" id="UP000199341"/>
    </source>
</evidence>
<gene>
    <name evidence="2" type="ORF">SAMN05216259_102448</name>
</gene>
<dbReference type="InterPro" id="IPR017642">
    <property type="entry name" value="DNA_S_mod_DndB"/>
</dbReference>
<keyword evidence="3" id="KW-1185">Reference proteome</keyword>
<dbReference type="RefSeq" id="WP_093783105.1">
    <property type="nucleotide sequence ID" value="NZ_FNIE01000002.1"/>
</dbReference>
<reference evidence="2 3" key="1">
    <citation type="submission" date="2016-10" db="EMBL/GenBank/DDBJ databases">
        <authorList>
            <person name="de Groot N.N."/>
        </authorList>
    </citation>
    <scope>NUCLEOTIDE SEQUENCE [LARGE SCALE GENOMIC DNA]</scope>
    <source>
        <strain evidence="2 3">CGMCC 4.2022</strain>
    </source>
</reference>
<dbReference type="AlphaFoldDB" id="A0A1G9Y7N3"/>
<organism evidence="2 3">
    <name type="scientific">Actinacidiphila guanduensis</name>
    <dbReference type="NCBI Taxonomy" id="310781"/>
    <lineage>
        <taxon>Bacteria</taxon>
        <taxon>Bacillati</taxon>
        <taxon>Actinomycetota</taxon>
        <taxon>Actinomycetes</taxon>
        <taxon>Kitasatosporales</taxon>
        <taxon>Streptomycetaceae</taxon>
        <taxon>Actinacidiphila</taxon>
    </lineage>
</organism>